<protein>
    <submittedName>
        <fullName evidence="1">DUF4286 family protein</fullName>
    </submittedName>
</protein>
<organism evidence="1 2">
    <name type="scientific">Parachitinimonas caeni</name>
    <dbReference type="NCBI Taxonomy" id="3031301"/>
    <lineage>
        <taxon>Bacteria</taxon>
        <taxon>Pseudomonadati</taxon>
        <taxon>Pseudomonadota</taxon>
        <taxon>Betaproteobacteria</taxon>
        <taxon>Neisseriales</taxon>
        <taxon>Chitinibacteraceae</taxon>
        <taxon>Parachitinimonas</taxon>
    </lineage>
</organism>
<dbReference type="RefSeq" id="WP_284100060.1">
    <property type="nucleotide sequence ID" value="NZ_JARRAF010000006.1"/>
</dbReference>
<name>A0ABT7DUL0_9NEIS</name>
<dbReference type="Pfam" id="PF14114">
    <property type="entry name" value="DUF4286"/>
    <property type="match status" value="1"/>
</dbReference>
<accession>A0ABT7DUL0</accession>
<evidence type="ECO:0000313" key="2">
    <source>
        <dbReference type="Proteomes" id="UP001172778"/>
    </source>
</evidence>
<dbReference type="EMBL" id="JARRAF010000006">
    <property type="protein sequence ID" value="MDK2123756.1"/>
    <property type="molecule type" value="Genomic_DNA"/>
</dbReference>
<sequence length="102" mass="11875">MVIYEVNLQPEPQLFEAITRYMLDRHIPQIFETGCFVDITFERCDEGRLRTCYRAADRAALDHYLAVHTAAMRADFIEHFPQGVTVSRAVWEELGQWRAGGR</sequence>
<comment type="caution">
    <text evidence="1">The sequence shown here is derived from an EMBL/GenBank/DDBJ whole genome shotgun (WGS) entry which is preliminary data.</text>
</comment>
<dbReference type="InterPro" id="IPR025563">
    <property type="entry name" value="DUF4286"/>
</dbReference>
<keyword evidence="2" id="KW-1185">Reference proteome</keyword>
<gene>
    <name evidence="1" type="ORF">PZA18_06805</name>
</gene>
<dbReference type="Proteomes" id="UP001172778">
    <property type="component" value="Unassembled WGS sequence"/>
</dbReference>
<proteinExistence type="predicted"/>
<reference evidence="1" key="1">
    <citation type="submission" date="2023-03" db="EMBL/GenBank/DDBJ databases">
        <title>Chitinimonas shenzhenensis gen. nov., sp. nov., a novel member of family Burkholderiaceae isolated from activated sludge collected in Shen Zhen, China.</title>
        <authorList>
            <person name="Wang X."/>
        </authorList>
    </citation>
    <scope>NUCLEOTIDE SEQUENCE</scope>
    <source>
        <strain evidence="1">DQS-5</strain>
    </source>
</reference>
<evidence type="ECO:0000313" key="1">
    <source>
        <dbReference type="EMBL" id="MDK2123756.1"/>
    </source>
</evidence>